<dbReference type="InterPro" id="IPR014043">
    <property type="entry name" value="Acyl_transferase_dom"/>
</dbReference>
<dbReference type="Gene3D" id="3.30.70.250">
    <property type="entry name" value="Malonyl-CoA ACP transacylase, ACP-binding"/>
    <property type="match status" value="1"/>
</dbReference>
<dbReference type="Proteomes" id="UP000652176">
    <property type="component" value="Unassembled WGS sequence"/>
</dbReference>
<dbReference type="SMART" id="SM00827">
    <property type="entry name" value="PKS_AT"/>
    <property type="match status" value="1"/>
</dbReference>
<dbReference type="PANTHER" id="PTHR42681">
    <property type="entry name" value="MALONYL-COA-ACYL CARRIER PROTEIN TRANSACYLASE, MITOCHONDRIAL"/>
    <property type="match status" value="1"/>
</dbReference>
<evidence type="ECO:0000313" key="9">
    <source>
        <dbReference type="Proteomes" id="UP000652176"/>
    </source>
</evidence>
<evidence type="ECO:0000256" key="2">
    <source>
        <dbReference type="ARBA" id="ARBA00018953"/>
    </source>
</evidence>
<dbReference type="PANTHER" id="PTHR42681:SF1">
    <property type="entry name" value="MALONYL-COA-ACYL CARRIER PROTEIN TRANSACYLASE, MITOCHONDRIAL"/>
    <property type="match status" value="1"/>
</dbReference>
<accession>A0ABR9CXC0</accession>
<dbReference type="SUPFAM" id="SSF55048">
    <property type="entry name" value="Probable ACP-binding domain of malonyl-CoA ACP transacylase"/>
    <property type="match status" value="1"/>
</dbReference>
<evidence type="ECO:0000259" key="7">
    <source>
        <dbReference type="SMART" id="SM00827"/>
    </source>
</evidence>
<gene>
    <name evidence="8" type="primary">fabD</name>
    <name evidence="8" type="ORF">IE877_06435</name>
</gene>
<dbReference type="InterPro" id="IPR016035">
    <property type="entry name" value="Acyl_Trfase/lysoPLipase"/>
</dbReference>
<sequence>MTTIEQSYNVAFVFPGQGSQAVGMLGTLATANPLVKQTFEQASDVLGFDLWNLVANGPDTDLNQTHNTQPAMLAAGVAVWRAWCETTNIKPAWMAGHSLGEYTALVCAGALGYEDAIRLVAERGRLMQEAVPAGKGAMAAILGLEDHQVVNTCAEVANGEIVAAANFNAPGQVVIAGETAAVERAMAALKTLGAKRTLKLPVSVPSHCALMEAASDKLNDILQGITLEMPNSTLIHNADVKSHGSPEVIRYALKEQLFKPVRWVESVKFMHEQGVTAFVECGPGKVLVGLNKRIAPDAAHLTMFDPETINNVVEQLRG</sequence>
<evidence type="ECO:0000256" key="3">
    <source>
        <dbReference type="ARBA" id="ARBA00022679"/>
    </source>
</evidence>
<evidence type="ECO:0000256" key="5">
    <source>
        <dbReference type="ARBA" id="ARBA00048462"/>
    </source>
</evidence>
<dbReference type="InterPro" id="IPR050858">
    <property type="entry name" value="Mal-CoA-ACP_Trans/PKS_FabD"/>
</dbReference>
<dbReference type="Pfam" id="PF00698">
    <property type="entry name" value="Acyl_transf_1"/>
    <property type="match status" value="1"/>
</dbReference>
<dbReference type="NCBIfam" id="TIGR00128">
    <property type="entry name" value="fabD"/>
    <property type="match status" value="1"/>
</dbReference>
<organism evidence="8 9">
    <name type="scientific">Methylomonas albis</name>
    <dbReference type="NCBI Taxonomy" id="1854563"/>
    <lineage>
        <taxon>Bacteria</taxon>
        <taxon>Pseudomonadati</taxon>
        <taxon>Pseudomonadota</taxon>
        <taxon>Gammaproteobacteria</taxon>
        <taxon>Methylococcales</taxon>
        <taxon>Methylococcaceae</taxon>
        <taxon>Methylomonas</taxon>
    </lineage>
</organism>
<evidence type="ECO:0000313" key="8">
    <source>
        <dbReference type="EMBL" id="MBD9355517.1"/>
    </source>
</evidence>
<keyword evidence="9" id="KW-1185">Reference proteome</keyword>
<keyword evidence="4 6" id="KW-0012">Acyltransferase</keyword>
<evidence type="ECO:0000256" key="4">
    <source>
        <dbReference type="ARBA" id="ARBA00023315"/>
    </source>
</evidence>
<dbReference type="InterPro" id="IPR024925">
    <property type="entry name" value="Malonyl_CoA-ACP_transAc"/>
</dbReference>
<evidence type="ECO:0000256" key="1">
    <source>
        <dbReference type="ARBA" id="ARBA00013258"/>
    </source>
</evidence>
<reference evidence="8 9" key="1">
    <citation type="submission" date="2020-09" db="EMBL/GenBank/DDBJ databases">
        <title>Methylomonas albis sp. nov. and Methylomonas fluvii sp. nov.: Two cold-adapted methanotrophs from the River Elbe and an amended description of Methylovulum psychrotolerans strain Eb1.</title>
        <authorList>
            <person name="Bussmann I.K."/>
            <person name="Klings K.-W."/>
            <person name="Warnstedt J."/>
            <person name="Hoppert M."/>
            <person name="Saborowski A."/>
            <person name="Horn F."/>
            <person name="Liebner S."/>
        </authorList>
    </citation>
    <scope>NUCLEOTIDE SEQUENCE [LARGE SCALE GENOMIC DNA]</scope>
    <source>
        <strain evidence="8 9">EbA</strain>
    </source>
</reference>
<comment type="caution">
    <text evidence="8">The sequence shown here is derived from an EMBL/GenBank/DDBJ whole genome shotgun (WGS) entry which is preliminary data.</text>
</comment>
<comment type="catalytic activity">
    <reaction evidence="5 6">
        <text>holo-[ACP] + malonyl-CoA = malonyl-[ACP] + CoA</text>
        <dbReference type="Rhea" id="RHEA:41792"/>
        <dbReference type="Rhea" id="RHEA-COMP:9623"/>
        <dbReference type="Rhea" id="RHEA-COMP:9685"/>
        <dbReference type="ChEBI" id="CHEBI:57287"/>
        <dbReference type="ChEBI" id="CHEBI:57384"/>
        <dbReference type="ChEBI" id="CHEBI:64479"/>
        <dbReference type="ChEBI" id="CHEBI:78449"/>
        <dbReference type="EC" id="2.3.1.39"/>
    </reaction>
</comment>
<comment type="similarity">
    <text evidence="6">Belongs to the fabD family.</text>
</comment>
<dbReference type="Gene3D" id="3.40.366.10">
    <property type="entry name" value="Malonyl-Coenzyme A Acyl Carrier Protein, domain 2"/>
    <property type="match status" value="1"/>
</dbReference>
<keyword evidence="3 6" id="KW-0808">Transferase</keyword>
<dbReference type="InterPro" id="IPR001227">
    <property type="entry name" value="Ac_transferase_dom_sf"/>
</dbReference>
<proteinExistence type="inferred from homology"/>
<dbReference type="InterPro" id="IPR016036">
    <property type="entry name" value="Malonyl_transacylase_ACP-bd"/>
</dbReference>
<dbReference type="PIRSF" id="PIRSF000446">
    <property type="entry name" value="Mct"/>
    <property type="match status" value="1"/>
</dbReference>
<dbReference type="InterPro" id="IPR004410">
    <property type="entry name" value="Malonyl_CoA-ACP_transAc_FabD"/>
</dbReference>
<dbReference type="EC" id="2.3.1.39" evidence="1 6"/>
<evidence type="ECO:0000256" key="6">
    <source>
        <dbReference type="PIRNR" id="PIRNR000446"/>
    </source>
</evidence>
<dbReference type="RefSeq" id="WP_192373880.1">
    <property type="nucleotide sequence ID" value="NZ_CAJHIV010000001.1"/>
</dbReference>
<protein>
    <recommendedName>
        <fullName evidence="2 6">Malonyl CoA-acyl carrier protein transacylase</fullName>
        <ecNumber evidence="1 6">2.3.1.39</ecNumber>
    </recommendedName>
</protein>
<dbReference type="SUPFAM" id="SSF52151">
    <property type="entry name" value="FabD/lysophospholipase-like"/>
    <property type="match status" value="1"/>
</dbReference>
<name>A0ABR9CXC0_9GAMM</name>
<dbReference type="GO" id="GO:0004314">
    <property type="term" value="F:[acyl-carrier-protein] S-malonyltransferase activity"/>
    <property type="evidence" value="ECO:0007669"/>
    <property type="project" value="UniProtKB-EC"/>
</dbReference>
<feature type="domain" description="Malonyl-CoA:ACP transacylase (MAT)" evidence="7">
    <location>
        <begin position="13"/>
        <end position="318"/>
    </location>
</feature>
<dbReference type="EMBL" id="JACXSS010000001">
    <property type="protein sequence ID" value="MBD9355517.1"/>
    <property type="molecule type" value="Genomic_DNA"/>
</dbReference>